<name>A0A2C9D2N4_9HYPH</name>
<evidence type="ECO:0000313" key="1">
    <source>
        <dbReference type="EMBL" id="SON54526.1"/>
    </source>
</evidence>
<gene>
    <name evidence="1" type="ORF">HDIA_0985</name>
</gene>
<dbReference type="Proteomes" id="UP000223606">
    <property type="component" value="Chromosome 1"/>
</dbReference>
<proteinExistence type="predicted"/>
<reference evidence="2" key="1">
    <citation type="submission" date="2017-09" db="EMBL/GenBank/DDBJ databases">
        <title>Genome sequence of Nannocystis excedens DSM 71.</title>
        <authorList>
            <person name="Blom J."/>
        </authorList>
    </citation>
    <scope>NUCLEOTIDE SEQUENCE [LARGE SCALE GENOMIC DNA]</scope>
    <source>
        <strain evidence="2">type strain: E19</strain>
    </source>
</reference>
<protein>
    <submittedName>
        <fullName evidence="1">Uncharacterized protein</fullName>
    </submittedName>
</protein>
<dbReference type="AlphaFoldDB" id="A0A2C9D2N4"/>
<organism evidence="1 2">
    <name type="scientific">Hartmannibacter diazotrophicus</name>
    <dbReference type="NCBI Taxonomy" id="1482074"/>
    <lineage>
        <taxon>Bacteria</taxon>
        <taxon>Pseudomonadati</taxon>
        <taxon>Pseudomonadota</taxon>
        <taxon>Alphaproteobacteria</taxon>
        <taxon>Hyphomicrobiales</taxon>
        <taxon>Pleomorphomonadaceae</taxon>
        <taxon>Hartmannibacter</taxon>
    </lineage>
</organism>
<dbReference type="KEGG" id="hdi:HDIA_0985"/>
<keyword evidence="2" id="KW-1185">Reference proteome</keyword>
<dbReference type="EMBL" id="LT960614">
    <property type="protein sequence ID" value="SON54526.1"/>
    <property type="molecule type" value="Genomic_DNA"/>
</dbReference>
<accession>A0A2C9D2N4</accession>
<sequence>MLIENRLFDMLKAYTRGTMIHASFAGVKRWLKKGREKRFTISEKTERAVLVGVGLEDPIDIALPFPLVSVEHQLGRRLA</sequence>
<evidence type="ECO:0000313" key="2">
    <source>
        <dbReference type="Proteomes" id="UP000223606"/>
    </source>
</evidence>